<dbReference type="Gene3D" id="3.40.50.1820">
    <property type="entry name" value="alpha/beta hydrolase"/>
    <property type="match status" value="1"/>
</dbReference>
<evidence type="ECO:0000256" key="6">
    <source>
        <dbReference type="ARBA" id="ARBA00022801"/>
    </source>
</evidence>
<dbReference type="Pfam" id="PF07519">
    <property type="entry name" value="Tannase"/>
    <property type="match status" value="2"/>
</dbReference>
<dbReference type="PANTHER" id="PTHR33938">
    <property type="entry name" value="FERULOYL ESTERASE B-RELATED"/>
    <property type="match status" value="1"/>
</dbReference>
<feature type="compositionally biased region" description="Low complexity" evidence="11">
    <location>
        <begin position="824"/>
        <end position="838"/>
    </location>
</feature>
<feature type="compositionally biased region" description="Polar residues" evidence="11">
    <location>
        <begin position="235"/>
        <end position="273"/>
    </location>
</feature>
<dbReference type="STRING" id="401625.A0A0P1BLI8"/>
<evidence type="ECO:0000256" key="2">
    <source>
        <dbReference type="ARBA" id="ARBA00022487"/>
    </source>
</evidence>
<feature type="compositionally biased region" description="Polar residues" evidence="11">
    <location>
        <begin position="306"/>
        <end position="316"/>
    </location>
</feature>
<comment type="similarity">
    <text evidence="1 10">Belongs to the tannase family.</text>
</comment>
<dbReference type="EC" id="3.1.1.-" evidence="10"/>
<dbReference type="GO" id="GO:0030600">
    <property type="term" value="F:feruloyl esterase activity"/>
    <property type="evidence" value="ECO:0007669"/>
    <property type="project" value="UniProtKB-EC"/>
</dbReference>
<evidence type="ECO:0000256" key="5">
    <source>
        <dbReference type="ARBA" id="ARBA00022729"/>
    </source>
</evidence>
<keyword evidence="3" id="KW-0119">Carbohydrate metabolism</keyword>
<dbReference type="InterPro" id="IPR029058">
    <property type="entry name" value="AB_hydrolase_fold"/>
</dbReference>
<name>A0A0P1BLI8_9BASI</name>
<keyword evidence="8" id="KW-1015">Disulfide bond</keyword>
<dbReference type="EMBL" id="CCYA01000254">
    <property type="protein sequence ID" value="CEH17453.1"/>
    <property type="molecule type" value="Genomic_DNA"/>
</dbReference>
<dbReference type="PANTHER" id="PTHR33938:SF15">
    <property type="entry name" value="FERULOYL ESTERASE B-RELATED"/>
    <property type="match status" value="1"/>
</dbReference>
<accession>A0A0P1BLI8</accession>
<dbReference type="SUPFAM" id="SSF53474">
    <property type="entry name" value="alpha/beta-Hydrolases"/>
    <property type="match status" value="1"/>
</dbReference>
<comment type="catalytic activity">
    <reaction evidence="9">
        <text>feruloyl-polysaccharide + H2O = ferulate + polysaccharide.</text>
        <dbReference type="EC" id="3.1.1.73"/>
    </reaction>
</comment>
<sequence length="1021" mass="108744">MHADLQAPAGRKRACKDAEALCKALETTIANVTSLKINNTFAQYYPTGSNPSLELLTQLYPAGTIPKSVRVGPILESVGPDIDITKDFGYGKSGGAGARAANNGPLGGLPAFCRFGAYIITSPVTIALTEVWLPLADDPSIALAAINQTDYPTDSTPIELGPNGEFLKGPAYLLEGDYEEVISEDPEDSLVDTPSTRATKGVPPPGFFSTGDKKEEKKTTATTEGTRESEKPLSSKESGSTTQITAQNEGAPTITTTSTNAGEKQGGLQSETSVEGHIGGKPFKYSDNFSPDADDASGSKKKKEQLQQINSRSSSMIHRRESGACNHDRRSIETAKCSEKNKFGGSAASKKHRGEPLSGEELLGCSDGWNGRMLFIGNGGQRGFVPLTDLKQQMSRHRFAVVGTNTGHFSTAGGCNWVNGTQYDDTLLDFGSRSTHVSKILAEQVIDAFYGPESGVRVQQDGNSKNKAANAAAAAAAGGGGGGGRIRAYAAGASVGGGRVLASAQVYPEDFDGILTLSPAIYFSDMNRGQIHTQSRHRKKTAKDGWFSVRKLAGPVKEVILDQCDKLDGVKDGVIELAKECKPVFEKDLLCGAPGAKFGGDIKTCLNQTQIDNLYELYRPTFVEGKFVYDRYLPGIEQRVDSLTGAAKKAVDWTQLAILKFPHLDPCWDGYGVGINATGSDYTFEVVEKGRAEDPGGVNNDDPDLSRFLKAGKKMIHTHGLADITISPLASERYYQQVLKTVGSKGIVAQDGYLYFEVAGMSHVRDGRGPWHYGQITANDAGNRPLKWDSEHDILLSLVKWVETGDAPKYQIGAAYHQRGRIIPPSNDDLNRSSSSDPTCEKKKDSPGALTALPTDKPTTAANGGGGGTTSTRRALEALLRRQTSTASTLRDAEKKTKGETLNADNGGDEKTTEKTADTGAGSEKSGGNSKTTDAGTSAADAGSDKPAGSTSDATPATGDKKEKKLKNPYTDTMLLPTVFASYEYGVLFTRPLCPYPGRVVYNGGPTNGKDAYKSFSCKLP</sequence>
<keyword evidence="13" id="KW-1185">Reference proteome</keyword>
<feature type="region of interest" description="Disordered" evidence="11">
    <location>
        <begin position="821"/>
        <end position="965"/>
    </location>
</feature>
<keyword evidence="4" id="KW-0479">Metal-binding</keyword>
<organism evidence="12 13">
    <name type="scientific">Ceraceosorus bombacis</name>
    <dbReference type="NCBI Taxonomy" id="401625"/>
    <lineage>
        <taxon>Eukaryota</taxon>
        <taxon>Fungi</taxon>
        <taxon>Dikarya</taxon>
        <taxon>Basidiomycota</taxon>
        <taxon>Ustilaginomycotina</taxon>
        <taxon>Exobasidiomycetes</taxon>
        <taxon>Ceraceosorales</taxon>
        <taxon>Ceraceosoraceae</taxon>
        <taxon>Ceraceosorus</taxon>
    </lineage>
</organism>
<evidence type="ECO:0000256" key="3">
    <source>
        <dbReference type="ARBA" id="ARBA00022651"/>
    </source>
</evidence>
<proteinExistence type="inferred from homology"/>
<feature type="compositionally biased region" description="Basic and acidic residues" evidence="11">
    <location>
        <begin position="908"/>
        <end position="917"/>
    </location>
</feature>
<keyword evidence="3" id="KW-0858">Xylan degradation</keyword>
<dbReference type="AlphaFoldDB" id="A0A0P1BLI8"/>
<reference evidence="12 13" key="1">
    <citation type="submission" date="2014-09" db="EMBL/GenBank/DDBJ databases">
        <authorList>
            <person name="Magalhaes I.L.F."/>
            <person name="Oliveira U."/>
            <person name="Santos F.R."/>
            <person name="Vidigal T.H.D.A."/>
            <person name="Brescovit A.D."/>
            <person name="Santos A.J."/>
        </authorList>
    </citation>
    <scope>NUCLEOTIDE SEQUENCE [LARGE SCALE GENOMIC DNA]</scope>
</reference>
<evidence type="ECO:0000313" key="13">
    <source>
        <dbReference type="Proteomes" id="UP000054845"/>
    </source>
</evidence>
<feature type="compositionally biased region" description="Basic and acidic residues" evidence="11">
    <location>
        <begin position="211"/>
        <end position="234"/>
    </location>
</feature>
<evidence type="ECO:0000256" key="7">
    <source>
        <dbReference type="ARBA" id="ARBA00022837"/>
    </source>
</evidence>
<feature type="compositionally biased region" description="Low complexity" evidence="11">
    <location>
        <begin position="930"/>
        <end position="946"/>
    </location>
</feature>
<keyword evidence="2" id="KW-0719">Serine esterase</keyword>
<evidence type="ECO:0000256" key="1">
    <source>
        <dbReference type="ARBA" id="ARBA00006249"/>
    </source>
</evidence>
<evidence type="ECO:0000313" key="12">
    <source>
        <dbReference type="EMBL" id="CEH17453.1"/>
    </source>
</evidence>
<keyword evidence="5" id="KW-0732">Signal</keyword>
<keyword evidence="6 10" id="KW-0378">Hydrolase</keyword>
<feature type="region of interest" description="Disordered" evidence="11">
    <location>
        <begin position="184"/>
        <end position="331"/>
    </location>
</feature>
<keyword evidence="7" id="KW-0106">Calcium</keyword>
<feature type="compositionally biased region" description="Basic and acidic residues" evidence="11">
    <location>
        <begin position="318"/>
        <end position="331"/>
    </location>
</feature>
<dbReference type="InterPro" id="IPR011118">
    <property type="entry name" value="Tannase/feruloyl_esterase"/>
</dbReference>
<protein>
    <recommendedName>
        <fullName evidence="10">Carboxylic ester hydrolase</fullName>
        <ecNumber evidence="10">3.1.1.-</ecNumber>
    </recommendedName>
</protein>
<evidence type="ECO:0000256" key="10">
    <source>
        <dbReference type="RuleBase" id="RU361238"/>
    </source>
</evidence>
<dbReference type="GO" id="GO:0046872">
    <property type="term" value="F:metal ion binding"/>
    <property type="evidence" value="ECO:0007669"/>
    <property type="project" value="UniProtKB-KW"/>
</dbReference>
<keyword evidence="3" id="KW-0624">Polysaccharide degradation</keyword>
<evidence type="ECO:0000256" key="9">
    <source>
        <dbReference type="ARBA" id="ARBA00034075"/>
    </source>
</evidence>
<evidence type="ECO:0000256" key="8">
    <source>
        <dbReference type="ARBA" id="ARBA00023157"/>
    </source>
</evidence>
<dbReference type="Proteomes" id="UP000054845">
    <property type="component" value="Unassembled WGS sequence"/>
</dbReference>
<dbReference type="OrthoDB" id="3039123at2759"/>
<dbReference type="GO" id="GO:0045493">
    <property type="term" value="P:xylan catabolic process"/>
    <property type="evidence" value="ECO:0007669"/>
    <property type="project" value="UniProtKB-KW"/>
</dbReference>
<evidence type="ECO:0000256" key="4">
    <source>
        <dbReference type="ARBA" id="ARBA00022723"/>
    </source>
</evidence>
<evidence type="ECO:0000256" key="11">
    <source>
        <dbReference type="SAM" id="MobiDB-lite"/>
    </source>
</evidence>